<evidence type="ECO:0000256" key="1">
    <source>
        <dbReference type="SAM" id="MobiDB-lite"/>
    </source>
</evidence>
<feature type="compositionally biased region" description="Low complexity" evidence="1">
    <location>
        <begin position="23"/>
        <end position="36"/>
    </location>
</feature>
<dbReference type="AlphaFoldDB" id="A0A250XDH5"/>
<dbReference type="Proteomes" id="UP000232323">
    <property type="component" value="Unassembled WGS sequence"/>
</dbReference>
<organism evidence="2 3">
    <name type="scientific">Chlamydomonas eustigma</name>
    <dbReference type="NCBI Taxonomy" id="1157962"/>
    <lineage>
        <taxon>Eukaryota</taxon>
        <taxon>Viridiplantae</taxon>
        <taxon>Chlorophyta</taxon>
        <taxon>core chlorophytes</taxon>
        <taxon>Chlorophyceae</taxon>
        <taxon>CS clade</taxon>
        <taxon>Chlamydomonadales</taxon>
        <taxon>Chlamydomonadaceae</taxon>
        <taxon>Chlamydomonas</taxon>
    </lineage>
</organism>
<comment type="caution">
    <text evidence="2">The sequence shown here is derived from an EMBL/GenBank/DDBJ whole genome shotgun (WGS) entry which is preliminary data.</text>
</comment>
<feature type="compositionally biased region" description="Polar residues" evidence="1">
    <location>
        <begin position="106"/>
        <end position="122"/>
    </location>
</feature>
<dbReference type="EMBL" id="BEGY01000061">
    <property type="protein sequence ID" value="GAX81134.1"/>
    <property type="molecule type" value="Genomic_DNA"/>
</dbReference>
<feature type="region of interest" description="Disordered" evidence="1">
    <location>
        <begin position="91"/>
        <end position="147"/>
    </location>
</feature>
<feature type="compositionally biased region" description="Polar residues" evidence="1">
    <location>
        <begin position="137"/>
        <end position="147"/>
    </location>
</feature>
<proteinExistence type="predicted"/>
<feature type="compositionally biased region" description="Polar residues" evidence="1">
    <location>
        <begin position="37"/>
        <end position="47"/>
    </location>
</feature>
<sequence length="300" mass="31717">MGQVCFTAQPTHDDALSGNTLARSAPSMSSRSAPSMTKNGHGSNEGTPTVRGRRSSVVHMIVEQPSTNLDILFAATAAKSGEEHASDQLLALKPSHSRSSVDKSPRLSTSIEATRSASSYTILQGRGRANSPREKQGSNSSMEPMRSTLSYSTLARKSLLASPLGPNGAGSPTYKFEGRGSKVHTSATSFHGEALSPLRPMHLEPLSTMGHGEVANSNVIKPTTGELDLVDGCKPTPNSRSSLSPLQKGSITELKDKISLNERRSIEAKGEAEALDAMHKKQVAAATAISYPLPGGTYYM</sequence>
<keyword evidence="3" id="KW-1185">Reference proteome</keyword>
<feature type="region of interest" description="Disordered" evidence="1">
    <location>
        <begin position="161"/>
        <end position="182"/>
    </location>
</feature>
<feature type="compositionally biased region" description="Polar residues" evidence="1">
    <location>
        <begin position="1"/>
        <end position="10"/>
    </location>
</feature>
<reference evidence="2 3" key="1">
    <citation type="submission" date="2017-08" db="EMBL/GenBank/DDBJ databases">
        <title>Acidophilic green algal genome provides insights into adaptation to an acidic environment.</title>
        <authorList>
            <person name="Hirooka S."/>
            <person name="Hirose Y."/>
            <person name="Kanesaki Y."/>
            <person name="Higuchi S."/>
            <person name="Fujiwara T."/>
            <person name="Onuma R."/>
            <person name="Era A."/>
            <person name="Ohbayashi R."/>
            <person name="Uzuka A."/>
            <person name="Nozaki H."/>
            <person name="Yoshikawa H."/>
            <person name="Miyagishima S.Y."/>
        </authorList>
    </citation>
    <scope>NUCLEOTIDE SEQUENCE [LARGE SCALE GENOMIC DNA]</scope>
    <source>
        <strain evidence="2 3">NIES-2499</strain>
    </source>
</reference>
<protein>
    <submittedName>
        <fullName evidence="2">Uncharacterized protein</fullName>
    </submittedName>
</protein>
<gene>
    <name evidence="2" type="ORF">CEUSTIGMA_g8568.t1</name>
</gene>
<name>A0A250XDH5_9CHLO</name>
<evidence type="ECO:0000313" key="3">
    <source>
        <dbReference type="Proteomes" id="UP000232323"/>
    </source>
</evidence>
<accession>A0A250XDH5</accession>
<evidence type="ECO:0000313" key="2">
    <source>
        <dbReference type="EMBL" id="GAX81134.1"/>
    </source>
</evidence>
<feature type="region of interest" description="Disordered" evidence="1">
    <location>
        <begin position="1"/>
        <end position="52"/>
    </location>
</feature>